<dbReference type="Gene3D" id="1.10.10.10">
    <property type="entry name" value="Winged helix-like DNA-binding domain superfamily/Winged helix DNA-binding domain"/>
    <property type="match status" value="1"/>
</dbReference>
<sequence>MTDMTNTTVSTCNQCPKHCPIDNLQCGKGRRVLEVSKTEETENAYESTHSRDHRHKSEYGSRHGHSRKHKGELRHNWQSDSLEVLFHTCAHCLHHSARRHGQDNILSILNEKTPLTQKELQDMLHIQPGSMSEILTKLEDKGLIIRTRDESDRRKSILHLTKNGTKTAQRLSTDNRHSGFEVLTADEQAELKSLLKKLLSAWKNF</sequence>
<dbReference type="Pfam" id="PF01047">
    <property type="entry name" value="MarR"/>
    <property type="match status" value="1"/>
</dbReference>
<dbReference type="EMBL" id="JACOPF010000001">
    <property type="protein sequence ID" value="MBC5688380.1"/>
    <property type="molecule type" value="Genomic_DNA"/>
</dbReference>
<keyword evidence="2" id="KW-0238">DNA-binding</keyword>
<evidence type="ECO:0000256" key="1">
    <source>
        <dbReference type="ARBA" id="ARBA00023015"/>
    </source>
</evidence>
<keyword evidence="7" id="KW-1185">Reference proteome</keyword>
<accession>A0A923RPE2</accession>
<name>A0A923RPE2_9FIRM</name>
<comment type="caution">
    <text evidence="6">The sequence shown here is derived from an EMBL/GenBank/DDBJ whole genome shotgun (WGS) entry which is preliminary data.</text>
</comment>
<dbReference type="PANTHER" id="PTHR42756">
    <property type="entry name" value="TRANSCRIPTIONAL REGULATOR, MARR"/>
    <property type="match status" value="1"/>
</dbReference>
<dbReference type="InterPro" id="IPR036388">
    <property type="entry name" value="WH-like_DNA-bd_sf"/>
</dbReference>
<dbReference type="PROSITE" id="PS01117">
    <property type="entry name" value="HTH_MARR_1"/>
    <property type="match status" value="1"/>
</dbReference>
<dbReference type="PANTHER" id="PTHR42756:SF1">
    <property type="entry name" value="TRANSCRIPTIONAL REPRESSOR OF EMRAB OPERON"/>
    <property type="match status" value="1"/>
</dbReference>
<dbReference type="InterPro" id="IPR036390">
    <property type="entry name" value="WH_DNA-bd_sf"/>
</dbReference>
<protein>
    <submittedName>
        <fullName evidence="6">MarR family transcriptional regulator</fullName>
    </submittedName>
</protein>
<dbReference type="SMART" id="SM00347">
    <property type="entry name" value="HTH_MARR"/>
    <property type="match status" value="1"/>
</dbReference>
<evidence type="ECO:0000259" key="5">
    <source>
        <dbReference type="PROSITE" id="PS50995"/>
    </source>
</evidence>
<reference evidence="6" key="1">
    <citation type="submission" date="2020-08" db="EMBL/GenBank/DDBJ databases">
        <title>Genome public.</title>
        <authorList>
            <person name="Liu C."/>
            <person name="Sun Q."/>
        </authorList>
    </citation>
    <scope>NUCLEOTIDE SEQUENCE</scope>
    <source>
        <strain evidence="6">NSJ-55</strain>
    </source>
</reference>
<dbReference type="Proteomes" id="UP000652477">
    <property type="component" value="Unassembled WGS sequence"/>
</dbReference>
<dbReference type="InterPro" id="IPR000835">
    <property type="entry name" value="HTH_MarR-typ"/>
</dbReference>
<feature type="compositionally biased region" description="Basic residues" evidence="4">
    <location>
        <begin position="62"/>
        <end position="72"/>
    </location>
</feature>
<proteinExistence type="predicted"/>
<dbReference type="SUPFAM" id="SSF46785">
    <property type="entry name" value="Winged helix' DNA-binding domain"/>
    <property type="match status" value="1"/>
</dbReference>
<gene>
    <name evidence="6" type="ORF">H8S37_05485</name>
</gene>
<evidence type="ECO:0000313" key="6">
    <source>
        <dbReference type="EMBL" id="MBC5688380.1"/>
    </source>
</evidence>
<evidence type="ECO:0000256" key="2">
    <source>
        <dbReference type="ARBA" id="ARBA00023125"/>
    </source>
</evidence>
<feature type="domain" description="HTH marR-type" evidence="5">
    <location>
        <begin position="79"/>
        <end position="200"/>
    </location>
</feature>
<dbReference type="InterPro" id="IPR023187">
    <property type="entry name" value="Tscrpt_reg_MarR-type_CS"/>
</dbReference>
<keyword evidence="1" id="KW-0805">Transcription regulation</keyword>
<dbReference type="GO" id="GO:0003700">
    <property type="term" value="F:DNA-binding transcription factor activity"/>
    <property type="evidence" value="ECO:0007669"/>
    <property type="project" value="InterPro"/>
</dbReference>
<dbReference type="AlphaFoldDB" id="A0A923RPE2"/>
<dbReference type="GO" id="GO:0003677">
    <property type="term" value="F:DNA binding"/>
    <property type="evidence" value="ECO:0007669"/>
    <property type="project" value="UniProtKB-KW"/>
</dbReference>
<evidence type="ECO:0000256" key="4">
    <source>
        <dbReference type="SAM" id="MobiDB-lite"/>
    </source>
</evidence>
<organism evidence="6 7">
    <name type="scientific">Mediterraneibacter hominis</name>
    <dbReference type="NCBI Taxonomy" id="2763054"/>
    <lineage>
        <taxon>Bacteria</taxon>
        <taxon>Bacillati</taxon>
        <taxon>Bacillota</taxon>
        <taxon>Clostridia</taxon>
        <taxon>Lachnospirales</taxon>
        <taxon>Lachnospiraceae</taxon>
        <taxon>Mediterraneibacter</taxon>
    </lineage>
</organism>
<dbReference type="PRINTS" id="PR00598">
    <property type="entry name" value="HTHMARR"/>
</dbReference>
<evidence type="ECO:0000313" key="7">
    <source>
        <dbReference type="Proteomes" id="UP000652477"/>
    </source>
</evidence>
<dbReference type="RefSeq" id="WP_186874997.1">
    <property type="nucleotide sequence ID" value="NZ_JACOPF010000001.1"/>
</dbReference>
<feature type="region of interest" description="Disordered" evidence="4">
    <location>
        <begin position="37"/>
        <end position="73"/>
    </location>
</feature>
<dbReference type="PROSITE" id="PS50995">
    <property type="entry name" value="HTH_MARR_2"/>
    <property type="match status" value="1"/>
</dbReference>
<evidence type="ECO:0000256" key="3">
    <source>
        <dbReference type="ARBA" id="ARBA00023163"/>
    </source>
</evidence>
<keyword evidence="3" id="KW-0804">Transcription</keyword>